<evidence type="ECO:0000256" key="2">
    <source>
        <dbReference type="SAM" id="Coils"/>
    </source>
</evidence>
<feature type="domain" description="CCHC-type" evidence="4">
    <location>
        <begin position="361"/>
        <end position="376"/>
    </location>
</feature>
<dbReference type="PROSITE" id="PS50158">
    <property type="entry name" value="ZF_CCHC"/>
    <property type="match status" value="1"/>
</dbReference>
<dbReference type="AlphaFoldDB" id="A0A0V1A9Z6"/>
<reference evidence="5 6" key="1">
    <citation type="submission" date="2015-01" db="EMBL/GenBank/DDBJ databases">
        <title>Evolution of Trichinella species and genotypes.</title>
        <authorList>
            <person name="Korhonen P.K."/>
            <person name="Edoardo P."/>
            <person name="Giuseppe L.R."/>
            <person name="Gasser R.B."/>
        </authorList>
    </citation>
    <scope>NUCLEOTIDE SEQUENCE [LARGE SCALE GENOMIC DNA]</scope>
    <source>
        <strain evidence="5">ISS2496</strain>
    </source>
</reference>
<dbReference type="GO" id="GO:0008270">
    <property type="term" value="F:zinc ion binding"/>
    <property type="evidence" value="ECO:0007669"/>
    <property type="project" value="UniProtKB-KW"/>
</dbReference>
<protein>
    <recommendedName>
        <fullName evidence="4">CCHC-type domain-containing protein</fullName>
    </recommendedName>
</protein>
<dbReference type="Pfam" id="PF05585">
    <property type="entry name" value="DUF1758"/>
    <property type="match status" value="1"/>
</dbReference>
<dbReference type="InterPro" id="IPR021109">
    <property type="entry name" value="Peptidase_aspartic_dom_sf"/>
</dbReference>
<comment type="caution">
    <text evidence="5">The sequence shown here is derived from an EMBL/GenBank/DDBJ whole genome shotgun (WGS) entry which is preliminary data.</text>
</comment>
<proteinExistence type="predicted"/>
<keyword evidence="2" id="KW-0175">Coiled coil</keyword>
<dbReference type="EMBL" id="JYDQ01000017">
    <property type="protein sequence ID" value="KRY21338.1"/>
    <property type="molecule type" value="Genomic_DNA"/>
</dbReference>
<dbReference type="Proteomes" id="UP000054783">
    <property type="component" value="Unassembled WGS sequence"/>
</dbReference>
<sequence length="883" mass="101814">MDYAKLNRRRNCLKGRMNRLCQDLDALIRQPESRIDVKMTLDSISKLLERCQEAQDAVEAVITDDDEIEKETQRWMDFEREIRSARGRAERYLEMNTEPVDSKKSSPNSTSAKLPTWSIPKFTGKVLDFPSFWEQFNAGIHDNAELADVTKFIYLRSLLEGEGLKAIDGYAVTQDNYPIARQALVSRFGNPKRVIEHHIQAIADLRPNGERTLRELHDELVTHVRSLRALNRDTSGNQFASDIILTLCKRLLPKKILSLWEDKILESEEDPNEVETFFVFLHKRAEIEARVRQDNPNHGRQDRVEIKKKEHRRSNKVLSTSVAPGYLCSICRENHHVEGCSLFLKATRPERWTLAKKYRLCFRCLRQGHRSTDCKRSHNSRNVTSVGLHRLLSEDRNVRAAEENCTSPGDERSEKSTETTPIDVSKPTNAVRVCANRTKDTRDRTYLQTAKAYLYAPNGNYTKVMCLFDTGSQRSFVTKGIADSLGLTGLSERVCISTLGNNTCHKKLRRVSFSLKGITPNSQAKQINAYCVNRICDTLEENPPVTWEQAKDLNLADDFPRDRCDVDVLIGIDYYYHFLEDDRRRVVDEWLVALRSTLGWILCGQDSRTNYTDTVKVMRIDVGQRCDCGKHRRFGELESIGIMDQPETESPVERNLLSCDDESTAQKIVCWSDSEVALSWIKSPAVKWKTFVRNRFESIPQLTEASVWRYCPTGENPADMLSRGCSLKRLEESQLWWEGPPWLSLPVENWPKKSIRVDQCKITSSAEARNKITTLAVSVIEKDDRLDPSRFSNFEKLVRVTAFCFRFFRNLQLHRHERKFAEMTVEELTKAENFWLLTVQREAFEKELAAVQSGKNPEDERVAFLYCVCDYKSKGFTLTLVLI</sequence>
<dbReference type="PANTHER" id="PTHR47331:SF4">
    <property type="entry name" value="PEPTIDASE S1 DOMAIN-CONTAINING PROTEIN"/>
    <property type="match status" value="1"/>
</dbReference>
<dbReference type="Pfam" id="PF03564">
    <property type="entry name" value="DUF1759"/>
    <property type="match status" value="1"/>
</dbReference>
<dbReference type="PANTHER" id="PTHR47331">
    <property type="entry name" value="PHD-TYPE DOMAIN-CONTAINING PROTEIN"/>
    <property type="match status" value="1"/>
</dbReference>
<organism evidence="5 6">
    <name type="scientific">Trichinella patagoniensis</name>
    <dbReference type="NCBI Taxonomy" id="990121"/>
    <lineage>
        <taxon>Eukaryota</taxon>
        <taxon>Metazoa</taxon>
        <taxon>Ecdysozoa</taxon>
        <taxon>Nematoda</taxon>
        <taxon>Enoplea</taxon>
        <taxon>Dorylaimia</taxon>
        <taxon>Trichinellida</taxon>
        <taxon>Trichinellidae</taxon>
        <taxon>Trichinella</taxon>
    </lineage>
</organism>
<accession>A0A0V1A9Z6</accession>
<keyword evidence="6" id="KW-1185">Reference proteome</keyword>
<evidence type="ECO:0000256" key="1">
    <source>
        <dbReference type="PROSITE-ProRule" id="PRU00047"/>
    </source>
</evidence>
<dbReference type="InterPro" id="IPR005312">
    <property type="entry name" value="DUF1759"/>
</dbReference>
<evidence type="ECO:0000313" key="6">
    <source>
        <dbReference type="Proteomes" id="UP000054783"/>
    </source>
</evidence>
<feature type="coiled-coil region" evidence="2">
    <location>
        <begin position="3"/>
        <end position="64"/>
    </location>
</feature>
<feature type="region of interest" description="Disordered" evidence="3">
    <location>
        <begin position="399"/>
        <end position="422"/>
    </location>
</feature>
<name>A0A0V1A9Z6_9BILA</name>
<evidence type="ECO:0000256" key="3">
    <source>
        <dbReference type="SAM" id="MobiDB-lite"/>
    </source>
</evidence>
<dbReference type="InterPro" id="IPR001878">
    <property type="entry name" value="Znf_CCHC"/>
</dbReference>
<dbReference type="Gene3D" id="2.40.70.10">
    <property type="entry name" value="Acid Proteases"/>
    <property type="match status" value="1"/>
</dbReference>
<dbReference type="InterPro" id="IPR008737">
    <property type="entry name" value="DUF1758"/>
</dbReference>
<keyword evidence="1" id="KW-0479">Metal-binding</keyword>
<gene>
    <name evidence="5" type="ORF">T12_1757</name>
</gene>
<dbReference type="GO" id="GO:0003676">
    <property type="term" value="F:nucleic acid binding"/>
    <property type="evidence" value="ECO:0007669"/>
    <property type="project" value="InterPro"/>
</dbReference>
<keyword evidence="1" id="KW-0862">Zinc</keyword>
<keyword evidence="1" id="KW-0863">Zinc-finger</keyword>
<evidence type="ECO:0000313" key="5">
    <source>
        <dbReference type="EMBL" id="KRY21338.1"/>
    </source>
</evidence>
<evidence type="ECO:0000259" key="4">
    <source>
        <dbReference type="PROSITE" id="PS50158"/>
    </source>
</evidence>